<comment type="caution">
    <text evidence="1">The sequence shown here is derived from an EMBL/GenBank/DDBJ whole genome shotgun (WGS) entry which is preliminary data.</text>
</comment>
<dbReference type="RefSeq" id="WP_377495545.1">
    <property type="nucleotide sequence ID" value="NZ_JBHMDO010000024.1"/>
</dbReference>
<evidence type="ECO:0008006" key="3">
    <source>
        <dbReference type="Google" id="ProtNLM"/>
    </source>
</evidence>
<keyword evidence="2" id="KW-1185">Reference proteome</keyword>
<name>A0ABV5KSY7_9BACL</name>
<reference evidence="1 2" key="1">
    <citation type="submission" date="2024-09" db="EMBL/GenBank/DDBJ databases">
        <authorList>
            <person name="Sun Q."/>
            <person name="Mori K."/>
        </authorList>
    </citation>
    <scope>NUCLEOTIDE SEQUENCE [LARGE SCALE GENOMIC DNA]</scope>
    <source>
        <strain evidence="1 2">TISTR 2452</strain>
    </source>
</reference>
<proteinExistence type="predicted"/>
<sequence>MMNEELQALIGKQVQVASALETTTGVVVSVDGTALTLRTSALSGYELGSYAIFQLRRIAYIRVLSYANP</sequence>
<dbReference type="EMBL" id="JBHMDO010000024">
    <property type="protein sequence ID" value="MFB9327348.1"/>
    <property type="molecule type" value="Genomic_DNA"/>
</dbReference>
<dbReference type="Proteomes" id="UP001589747">
    <property type="component" value="Unassembled WGS sequence"/>
</dbReference>
<protein>
    <recommendedName>
        <fullName evidence="3">DUF2642 domain-containing protein</fullName>
    </recommendedName>
</protein>
<accession>A0ABV5KSY7</accession>
<evidence type="ECO:0000313" key="1">
    <source>
        <dbReference type="EMBL" id="MFB9327348.1"/>
    </source>
</evidence>
<organism evidence="1 2">
    <name type="scientific">Paenibacillus aurantiacus</name>
    <dbReference type="NCBI Taxonomy" id="1936118"/>
    <lineage>
        <taxon>Bacteria</taxon>
        <taxon>Bacillati</taxon>
        <taxon>Bacillota</taxon>
        <taxon>Bacilli</taxon>
        <taxon>Bacillales</taxon>
        <taxon>Paenibacillaceae</taxon>
        <taxon>Paenibacillus</taxon>
    </lineage>
</organism>
<gene>
    <name evidence="1" type="ORF">ACFFSY_15580</name>
</gene>
<evidence type="ECO:0000313" key="2">
    <source>
        <dbReference type="Proteomes" id="UP001589747"/>
    </source>
</evidence>